<accession>A0ACC0CB32</accession>
<protein>
    <submittedName>
        <fullName evidence="1">Uncharacterized protein</fullName>
    </submittedName>
</protein>
<organism evidence="1 2">
    <name type="scientific">Catharanthus roseus</name>
    <name type="common">Madagascar periwinkle</name>
    <name type="synonym">Vinca rosea</name>
    <dbReference type="NCBI Taxonomy" id="4058"/>
    <lineage>
        <taxon>Eukaryota</taxon>
        <taxon>Viridiplantae</taxon>
        <taxon>Streptophyta</taxon>
        <taxon>Embryophyta</taxon>
        <taxon>Tracheophyta</taxon>
        <taxon>Spermatophyta</taxon>
        <taxon>Magnoliopsida</taxon>
        <taxon>eudicotyledons</taxon>
        <taxon>Gunneridae</taxon>
        <taxon>Pentapetalae</taxon>
        <taxon>asterids</taxon>
        <taxon>lamiids</taxon>
        <taxon>Gentianales</taxon>
        <taxon>Apocynaceae</taxon>
        <taxon>Rauvolfioideae</taxon>
        <taxon>Vinceae</taxon>
        <taxon>Catharanthinae</taxon>
        <taxon>Catharanthus</taxon>
    </lineage>
</organism>
<gene>
    <name evidence="1" type="ORF">M9H77_03354</name>
</gene>
<comment type="caution">
    <text evidence="1">The sequence shown here is derived from an EMBL/GenBank/DDBJ whole genome shotgun (WGS) entry which is preliminary data.</text>
</comment>
<keyword evidence="2" id="KW-1185">Reference proteome</keyword>
<evidence type="ECO:0000313" key="1">
    <source>
        <dbReference type="EMBL" id="KAI5682126.1"/>
    </source>
</evidence>
<reference evidence="2" key="1">
    <citation type="journal article" date="2023" name="Nat. Plants">
        <title>Single-cell RNA sequencing provides a high-resolution roadmap for understanding the multicellular compartmentation of specialized metabolism.</title>
        <authorList>
            <person name="Sun S."/>
            <person name="Shen X."/>
            <person name="Li Y."/>
            <person name="Li Y."/>
            <person name="Wang S."/>
            <person name="Li R."/>
            <person name="Zhang H."/>
            <person name="Shen G."/>
            <person name="Guo B."/>
            <person name="Wei J."/>
            <person name="Xu J."/>
            <person name="St-Pierre B."/>
            <person name="Chen S."/>
            <person name="Sun C."/>
        </authorList>
    </citation>
    <scope>NUCLEOTIDE SEQUENCE [LARGE SCALE GENOMIC DNA]</scope>
</reference>
<sequence>MNGNQPVEMHYIDPSFPYLPPPSSFMDYFEGISQAPLHYANPPPMHHDQESAYWSMNMNSYRFGFSGPGSTSHYGMYGVNDELTRMDFSRRAWAYPPVMNIEEPAAVAMPYEEFSVPSMQPIPEECITPEECTFSNQDADNAQDVWEDEIDLDNMTYEDLLDLGEAVGTESRGLSQEQIDLLPTSKYKSGGIFSRKKSDERCVICQMRYKRGDRRITLPCKHVYHTACGSKWLSINKTCPICNSEVFGNGSNC</sequence>
<name>A0ACC0CB32_CATRO</name>
<dbReference type="Proteomes" id="UP001060085">
    <property type="component" value="Linkage Group LG01"/>
</dbReference>
<dbReference type="EMBL" id="CM044701">
    <property type="protein sequence ID" value="KAI5682126.1"/>
    <property type="molecule type" value="Genomic_DNA"/>
</dbReference>
<proteinExistence type="predicted"/>
<evidence type="ECO:0000313" key="2">
    <source>
        <dbReference type="Proteomes" id="UP001060085"/>
    </source>
</evidence>